<feature type="compositionally biased region" description="Basic and acidic residues" evidence="1">
    <location>
        <begin position="105"/>
        <end position="133"/>
    </location>
</feature>
<protein>
    <submittedName>
        <fullName evidence="2">Uncharacterized protein</fullName>
    </submittedName>
</protein>
<evidence type="ECO:0000313" key="3">
    <source>
        <dbReference type="Proteomes" id="UP000052232"/>
    </source>
</evidence>
<organism evidence="2 3">
    <name type="scientific">Sphingobium cupriresistens LL01</name>
    <dbReference type="NCBI Taxonomy" id="1420583"/>
    <lineage>
        <taxon>Bacteria</taxon>
        <taxon>Pseudomonadati</taxon>
        <taxon>Pseudomonadota</taxon>
        <taxon>Alphaproteobacteria</taxon>
        <taxon>Sphingomonadales</taxon>
        <taxon>Sphingomonadaceae</taxon>
        <taxon>Sphingobium</taxon>
    </lineage>
</organism>
<reference evidence="2 3" key="1">
    <citation type="journal article" date="2015" name="G3 (Bethesda)">
        <title>Insights into Ongoing Evolution of the Hexachlorocyclohexane Catabolic Pathway from Comparative Genomics of Ten Sphingomonadaceae Strains.</title>
        <authorList>
            <person name="Pearce S.L."/>
            <person name="Oakeshott J.G."/>
            <person name="Pandey G."/>
        </authorList>
    </citation>
    <scope>NUCLEOTIDE SEQUENCE [LARGE SCALE GENOMIC DNA]</scope>
    <source>
        <strain evidence="2 3">LL01</strain>
    </source>
</reference>
<dbReference type="EMBL" id="JACT01000008">
    <property type="protein sequence ID" value="KMS51792.1"/>
    <property type="molecule type" value="Genomic_DNA"/>
</dbReference>
<dbReference type="Proteomes" id="UP000052232">
    <property type="component" value="Unassembled WGS sequence"/>
</dbReference>
<dbReference type="AlphaFoldDB" id="A0A0J7XJ72"/>
<gene>
    <name evidence="2" type="ORF">V473_23130</name>
</gene>
<feature type="region of interest" description="Disordered" evidence="1">
    <location>
        <begin position="94"/>
        <end position="133"/>
    </location>
</feature>
<feature type="compositionally biased region" description="Pro residues" evidence="1">
    <location>
        <begin position="52"/>
        <end position="67"/>
    </location>
</feature>
<evidence type="ECO:0000313" key="2">
    <source>
        <dbReference type="EMBL" id="KMS51792.1"/>
    </source>
</evidence>
<feature type="region of interest" description="Disordered" evidence="1">
    <location>
        <begin position="33"/>
        <end position="67"/>
    </location>
</feature>
<name>A0A0J7XJ72_9SPHN</name>
<dbReference type="PATRIC" id="fig|1420583.3.peg.4435"/>
<feature type="compositionally biased region" description="Basic and acidic residues" evidence="1">
    <location>
        <begin position="35"/>
        <end position="51"/>
    </location>
</feature>
<keyword evidence="3" id="KW-1185">Reference proteome</keyword>
<proteinExistence type="predicted"/>
<dbReference type="RefSeq" id="WP_066609256.1">
    <property type="nucleotide sequence ID" value="NZ_KQ130439.1"/>
</dbReference>
<accession>A0A0J7XJ72</accession>
<sequence length="133" mass="14502">MLVSIVDHVAPLAERSQVARGVVGRIMVEVGAGDIDPRDTDDRHEVYRPDPDPPSAPVSPLPTIHVPPPSVAQVEYALTMRAMAMLAPPIGAAEANGSRQLGPVDRVKPAMFGHDRHDDSMSQRERERKQKIT</sequence>
<comment type="caution">
    <text evidence="2">The sequence shown here is derived from an EMBL/GenBank/DDBJ whole genome shotgun (WGS) entry which is preliminary data.</text>
</comment>
<evidence type="ECO:0000256" key="1">
    <source>
        <dbReference type="SAM" id="MobiDB-lite"/>
    </source>
</evidence>